<keyword evidence="3" id="KW-1185">Reference proteome</keyword>
<sequence>MPALSGRSRPAVLHSDPLDGTPNPQKPLTGDSSSCSSATSFQASSPSESTSSSPGLPRFNHSPPPKRIPYPYTTSFKLRSTLRPRRNSATPFVAVLRRRIVHLLILLSIPIFGLLLRSELNHQALIRTRSTSSHIQQFELQNLETTPVNLSSLRREHEHLLRRELSWQSASGRAKRGWRDYAGVEELSGEYLEDPGIESAIKEEVFDLWPAWWGSSDEVGKSPFDYEPGSPPKEKWRVMFLTDYIDYLERMNTHTYEIVDAAIRHPHTTVDVWGPGWAGYDRSVPLSTNIRRRQRRLEQLAIAKAEFEADQEERRKEVGRQNRWARWTTKPLEVFVEKHFVAPPWPDWATEEDTCGDENFDIVWTISDIFKQDDPHVDVLDCGTMLVQQLGDCHELRCMNEWYPQANNITLSKYAFELQEIFAYDNVKRRFPSWEMGIFGHSPDTGNEWDYWPVSWAKKTAQASVFGFDGSFYPIRTTVTDYLWTESPTLITRHPHPGYTLDMPDEARDHPLETYTPNHELYQNHLSLRADFARGMREAKICVFDASLERKLIRKYAQALLSGCVIAADLPTEHEEALERFTIPLKPSWGIEKIHAEIERYLAMPEKLHQMSMDGFIYARRHLTTTRKVSDVLDMAQAYREGVRGYSYPHSWSSRCRAYWSGDSWRPAWCSPERGFRDLED</sequence>
<protein>
    <submittedName>
        <fullName evidence="2">Uncharacterized protein</fullName>
    </submittedName>
</protein>
<dbReference type="OrthoDB" id="3338772at2759"/>
<gene>
    <name evidence="2" type="ORF">BCR39DRAFT_461978</name>
</gene>
<dbReference type="Proteomes" id="UP000193986">
    <property type="component" value="Unassembled WGS sequence"/>
</dbReference>
<proteinExistence type="predicted"/>
<evidence type="ECO:0000313" key="3">
    <source>
        <dbReference type="Proteomes" id="UP000193986"/>
    </source>
</evidence>
<dbReference type="EMBL" id="MCFC01000002">
    <property type="protein sequence ID" value="ORY34796.1"/>
    <property type="molecule type" value="Genomic_DNA"/>
</dbReference>
<feature type="region of interest" description="Disordered" evidence="1">
    <location>
        <begin position="1"/>
        <end position="72"/>
    </location>
</feature>
<name>A0A1Y2BJ53_9TREE</name>
<organism evidence="2 3">
    <name type="scientific">Naematelia encephala</name>
    <dbReference type="NCBI Taxonomy" id="71784"/>
    <lineage>
        <taxon>Eukaryota</taxon>
        <taxon>Fungi</taxon>
        <taxon>Dikarya</taxon>
        <taxon>Basidiomycota</taxon>
        <taxon>Agaricomycotina</taxon>
        <taxon>Tremellomycetes</taxon>
        <taxon>Tremellales</taxon>
        <taxon>Naemateliaceae</taxon>
        <taxon>Naematelia</taxon>
    </lineage>
</organism>
<feature type="compositionally biased region" description="Low complexity" evidence="1">
    <location>
        <begin position="32"/>
        <end position="54"/>
    </location>
</feature>
<dbReference type="InParanoid" id="A0A1Y2BJ53"/>
<evidence type="ECO:0000256" key="1">
    <source>
        <dbReference type="SAM" id="MobiDB-lite"/>
    </source>
</evidence>
<evidence type="ECO:0000313" key="2">
    <source>
        <dbReference type="EMBL" id="ORY34796.1"/>
    </source>
</evidence>
<dbReference type="AlphaFoldDB" id="A0A1Y2BJ53"/>
<reference evidence="2 3" key="1">
    <citation type="submission" date="2016-07" db="EMBL/GenBank/DDBJ databases">
        <title>Pervasive Adenine N6-methylation of Active Genes in Fungi.</title>
        <authorList>
            <consortium name="DOE Joint Genome Institute"/>
            <person name="Mondo S.J."/>
            <person name="Dannebaum R.O."/>
            <person name="Kuo R.C."/>
            <person name="Labutti K."/>
            <person name="Haridas S."/>
            <person name="Kuo A."/>
            <person name="Salamov A."/>
            <person name="Ahrendt S.R."/>
            <person name="Lipzen A."/>
            <person name="Sullivan W."/>
            <person name="Andreopoulos W.B."/>
            <person name="Clum A."/>
            <person name="Lindquist E."/>
            <person name="Daum C."/>
            <person name="Ramamoorthy G.K."/>
            <person name="Gryganskyi A."/>
            <person name="Culley D."/>
            <person name="Magnuson J.K."/>
            <person name="James T.Y."/>
            <person name="O'Malley M.A."/>
            <person name="Stajich J.E."/>
            <person name="Spatafora J.W."/>
            <person name="Visel A."/>
            <person name="Grigoriev I.V."/>
        </authorList>
    </citation>
    <scope>NUCLEOTIDE SEQUENCE [LARGE SCALE GENOMIC DNA]</scope>
    <source>
        <strain evidence="2 3">68-887.2</strain>
    </source>
</reference>
<accession>A0A1Y2BJ53</accession>
<comment type="caution">
    <text evidence="2">The sequence shown here is derived from an EMBL/GenBank/DDBJ whole genome shotgun (WGS) entry which is preliminary data.</text>
</comment>